<evidence type="ECO:0000259" key="1">
    <source>
        <dbReference type="Pfam" id="PF04480"/>
    </source>
</evidence>
<dbReference type="Gene3D" id="3.40.960.10">
    <property type="entry name" value="VSR Endonuclease"/>
    <property type="match status" value="1"/>
</dbReference>
<dbReference type="Pfam" id="PF04480">
    <property type="entry name" value="DUF559"/>
    <property type="match status" value="1"/>
</dbReference>
<organism evidence="2 3">
    <name type="scientific">Microlunatus parietis</name>
    <dbReference type="NCBI Taxonomy" id="682979"/>
    <lineage>
        <taxon>Bacteria</taxon>
        <taxon>Bacillati</taxon>
        <taxon>Actinomycetota</taxon>
        <taxon>Actinomycetes</taxon>
        <taxon>Propionibacteriales</taxon>
        <taxon>Propionibacteriaceae</taxon>
        <taxon>Microlunatus</taxon>
    </lineage>
</organism>
<accession>A0A7Y9LBT2</accession>
<dbReference type="EMBL" id="JACCBU010000001">
    <property type="protein sequence ID" value="NYE70980.1"/>
    <property type="molecule type" value="Genomic_DNA"/>
</dbReference>
<evidence type="ECO:0000313" key="3">
    <source>
        <dbReference type="Proteomes" id="UP000569914"/>
    </source>
</evidence>
<comment type="caution">
    <text evidence="2">The sequence shown here is derived from an EMBL/GenBank/DDBJ whole genome shotgun (WGS) entry which is preliminary data.</text>
</comment>
<dbReference type="AlphaFoldDB" id="A0A7Y9LBT2"/>
<protein>
    <recommendedName>
        <fullName evidence="1">DUF559 domain-containing protein</fullName>
    </recommendedName>
</protein>
<dbReference type="SUPFAM" id="SSF52980">
    <property type="entry name" value="Restriction endonuclease-like"/>
    <property type="match status" value="1"/>
</dbReference>
<reference evidence="2 3" key="1">
    <citation type="submission" date="2020-07" db="EMBL/GenBank/DDBJ databases">
        <title>Sequencing the genomes of 1000 actinobacteria strains.</title>
        <authorList>
            <person name="Klenk H.-P."/>
        </authorList>
    </citation>
    <scope>NUCLEOTIDE SEQUENCE [LARGE SCALE GENOMIC DNA]</scope>
    <source>
        <strain evidence="2 3">DSM 22083</strain>
    </source>
</reference>
<keyword evidence="3" id="KW-1185">Reference proteome</keyword>
<dbReference type="InterPro" id="IPR011335">
    <property type="entry name" value="Restrct_endonuc-II-like"/>
</dbReference>
<evidence type="ECO:0000313" key="2">
    <source>
        <dbReference type="EMBL" id="NYE70980.1"/>
    </source>
</evidence>
<gene>
    <name evidence="2" type="ORF">BKA15_002309</name>
</gene>
<sequence>MTRGVYATGSEEPTLTERAAAAVLVSPADAVITGVTALWLPGVEIGSPEPIRVATETAGQTVRSGVRLSRVRCLPDSRRRIATPQAAWLAACADLDLVDPVAAADWLIRLRRVTPAELGAAATSASGRGCRLARSAAGLAQSGVDSPKESELRLLLVLAGLPEPRCNPRIGTADEPIGQMDLVLEEFKTIVEYDGDQHRTDPMQWSRDIARHEAAVAAGYRIIRVTHGRMKHPREIAETVHKALTDRGYRGPRPRYTNLWQTLFESRRV</sequence>
<dbReference type="RefSeq" id="WP_179750826.1">
    <property type="nucleotide sequence ID" value="NZ_JACCBU010000001.1"/>
</dbReference>
<name>A0A7Y9LBT2_9ACTN</name>
<feature type="domain" description="DUF559" evidence="1">
    <location>
        <begin position="180"/>
        <end position="243"/>
    </location>
</feature>
<proteinExistence type="predicted"/>
<dbReference type="InterPro" id="IPR007569">
    <property type="entry name" value="DUF559"/>
</dbReference>
<dbReference type="Proteomes" id="UP000569914">
    <property type="component" value="Unassembled WGS sequence"/>
</dbReference>